<dbReference type="PANTHER" id="PTHR37301:SF1">
    <property type="entry name" value="DNA-BINDING PROTEIN"/>
    <property type="match status" value="1"/>
</dbReference>
<gene>
    <name evidence="2" type="ORF">A3844_28955</name>
</gene>
<dbReference type="SUPFAM" id="SSF47413">
    <property type="entry name" value="lambda repressor-like DNA-binding domains"/>
    <property type="match status" value="1"/>
</dbReference>
<reference evidence="2 3" key="1">
    <citation type="submission" date="2016-03" db="EMBL/GenBank/DDBJ databases">
        <authorList>
            <person name="Sant'Anna F.H."/>
            <person name="Ambrosini A."/>
            <person name="Souza R."/>
            <person name="Bach E."/>
            <person name="Fernandes G."/>
            <person name="Balsanelli E."/>
            <person name="Baura V.A."/>
            <person name="Souza E.M."/>
            <person name="Passaglia L."/>
        </authorList>
    </citation>
    <scope>NUCLEOTIDE SEQUENCE [LARGE SCALE GENOMIC DNA]</scope>
    <source>
        <strain evidence="2 3">P26E</strain>
    </source>
</reference>
<evidence type="ECO:0000313" key="3">
    <source>
        <dbReference type="Proteomes" id="UP000186058"/>
    </source>
</evidence>
<comment type="caution">
    <text evidence="2">The sequence shown here is derived from an EMBL/GenBank/DDBJ whole genome shotgun (WGS) entry which is preliminary data.</text>
</comment>
<feature type="domain" description="HTH cro/C1-type" evidence="1">
    <location>
        <begin position="24"/>
        <end position="61"/>
    </location>
</feature>
<dbReference type="PANTHER" id="PTHR37301">
    <property type="entry name" value="DNA-BINDING PROTEIN-RELATED"/>
    <property type="match status" value="1"/>
</dbReference>
<dbReference type="RefSeq" id="WP_074109369.1">
    <property type="nucleotide sequence ID" value="NZ_LVWI01000096.1"/>
</dbReference>
<dbReference type="PROSITE" id="PS50943">
    <property type="entry name" value="HTH_CROC1"/>
    <property type="match status" value="1"/>
</dbReference>
<dbReference type="InterPro" id="IPR001387">
    <property type="entry name" value="Cro/C1-type_HTH"/>
</dbReference>
<evidence type="ECO:0000313" key="2">
    <source>
        <dbReference type="EMBL" id="OKP78745.1"/>
    </source>
</evidence>
<name>A0ABX3EER9_9BACL</name>
<evidence type="ECO:0000259" key="1">
    <source>
        <dbReference type="PROSITE" id="PS50943"/>
    </source>
</evidence>
<organism evidence="2 3">
    <name type="scientific">Paenibacillus helianthi</name>
    <dbReference type="NCBI Taxonomy" id="1349432"/>
    <lineage>
        <taxon>Bacteria</taxon>
        <taxon>Bacillati</taxon>
        <taxon>Bacillota</taxon>
        <taxon>Bacilli</taxon>
        <taxon>Bacillales</taxon>
        <taxon>Paenibacillaceae</taxon>
        <taxon>Paenibacillus</taxon>
    </lineage>
</organism>
<keyword evidence="3" id="KW-1185">Reference proteome</keyword>
<dbReference type="InterPro" id="IPR010982">
    <property type="entry name" value="Lambda_DNA-bd_dom_sf"/>
</dbReference>
<proteinExistence type="predicted"/>
<accession>A0ABX3EER9</accession>
<dbReference type="Proteomes" id="UP000186058">
    <property type="component" value="Unassembled WGS sequence"/>
</dbReference>
<dbReference type="Pfam" id="PF13443">
    <property type="entry name" value="HTH_26"/>
    <property type="match status" value="1"/>
</dbReference>
<dbReference type="EMBL" id="LVWI01000096">
    <property type="protein sequence ID" value="OKP78745.1"/>
    <property type="molecule type" value="Genomic_DNA"/>
</dbReference>
<dbReference type="Gene3D" id="1.10.260.40">
    <property type="entry name" value="lambda repressor-like DNA-binding domains"/>
    <property type="match status" value="1"/>
</dbReference>
<sequence>MPFSYKPLWVLLSKNEMKKQDLREALGLGPSTIAKMGKGEYISLEVLDKLCSHFRVQPNDIIEHVEEPPQG</sequence>
<protein>
    <submittedName>
        <fullName evidence="2">XRE family transcriptional regulator</fullName>
    </submittedName>
</protein>